<dbReference type="SUPFAM" id="SSF56436">
    <property type="entry name" value="C-type lectin-like"/>
    <property type="match status" value="1"/>
</dbReference>
<dbReference type="PROSITE" id="PS00615">
    <property type="entry name" value="C_TYPE_LECTIN_1"/>
    <property type="match status" value="1"/>
</dbReference>
<dbReference type="SMART" id="SM00034">
    <property type="entry name" value="CLECT"/>
    <property type="match status" value="1"/>
</dbReference>
<dbReference type="Proteomes" id="UP001164746">
    <property type="component" value="Chromosome 13"/>
</dbReference>
<evidence type="ECO:0000313" key="3">
    <source>
        <dbReference type="EMBL" id="WAR23857.1"/>
    </source>
</evidence>
<organism evidence="3 4">
    <name type="scientific">Mya arenaria</name>
    <name type="common">Soft-shell clam</name>
    <dbReference type="NCBI Taxonomy" id="6604"/>
    <lineage>
        <taxon>Eukaryota</taxon>
        <taxon>Metazoa</taxon>
        <taxon>Spiralia</taxon>
        <taxon>Lophotrochozoa</taxon>
        <taxon>Mollusca</taxon>
        <taxon>Bivalvia</taxon>
        <taxon>Autobranchia</taxon>
        <taxon>Heteroconchia</taxon>
        <taxon>Euheterodonta</taxon>
        <taxon>Imparidentia</taxon>
        <taxon>Neoheterodontei</taxon>
        <taxon>Myida</taxon>
        <taxon>Myoidea</taxon>
        <taxon>Myidae</taxon>
        <taxon>Mya</taxon>
    </lineage>
</organism>
<keyword evidence="1" id="KW-1015">Disulfide bond</keyword>
<dbReference type="PROSITE" id="PS50041">
    <property type="entry name" value="C_TYPE_LECTIN_2"/>
    <property type="match status" value="1"/>
</dbReference>
<reference evidence="3" key="1">
    <citation type="submission" date="2022-11" db="EMBL/GenBank/DDBJ databases">
        <title>Centuries of genome instability and evolution in soft-shell clam transmissible cancer (bioRxiv).</title>
        <authorList>
            <person name="Hart S.F.M."/>
            <person name="Yonemitsu M.A."/>
            <person name="Giersch R.M."/>
            <person name="Beal B.F."/>
            <person name="Arriagada G."/>
            <person name="Davis B.W."/>
            <person name="Ostrander E.A."/>
            <person name="Goff S.P."/>
            <person name="Metzger M.J."/>
        </authorList>
    </citation>
    <scope>NUCLEOTIDE SEQUENCE</scope>
    <source>
        <strain evidence="3">MELC-2E11</strain>
        <tissue evidence="3">Siphon/mantle</tissue>
    </source>
</reference>
<dbReference type="CDD" id="cd00037">
    <property type="entry name" value="CLECT"/>
    <property type="match status" value="1"/>
</dbReference>
<gene>
    <name evidence="3" type="ORF">MAR_037526</name>
</gene>
<dbReference type="PANTHER" id="PTHR22803">
    <property type="entry name" value="MANNOSE, PHOSPHOLIPASE, LECTIN RECEPTOR RELATED"/>
    <property type="match status" value="1"/>
</dbReference>
<feature type="domain" description="C-type lectin" evidence="2">
    <location>
        <begin position="1"/>
        <end position="109"/>
    </location>
</feature>
<keyword evidence="4" id="KW-1185">Reference proteome</keyword>
<dbReference type="EMBL" id="CP111024">
    <property type="protein sequence ID" value="WAR23857.1"/>
    <property type="molecule type" value="Genomic_DNA"/>
</dbReference>
<proteinExistence type="predicted"/>
<sequence>MVKKHFGTAQLICRLLGGNLAEVRTQSEKLFIRQTASTRRVKFWIGANDLSTEGEFRWAGSDRRVTITDWHSGQPDNYEGAEDCVHTDGERTGTWNDEDCDERMHYICEERWISQRVLIQPLSICTILLEPPHGPSSSLIG</sequence>
<evidence type="ECO:0000256" key="1">
    <source>
        <dbReference type="ARBA" id="ARBA00023157"/>
    </source>
</evidence>
<evidence type="ECO:0000313" key="4">
    <source>
        <dbReference type="Proteomes" id="UP001164746"/>
    </source>
</evidence>
<dbReference type="Pfam" id="PF00059">
    <property type="entry name" value="Lectin_C"/>
    <property type="match status" value="1"/>
</dbReference>
<name>A0ABY7FNZ9_MYAAR</name>
<accession>A0ABY7FNZ9</accession>
<dbReference type="Gene3D" id="3.10.100.10">
    <property type="entry name" value="Mannose-Binding Protein A, subunit A"/>
    <property type="match status" value="1"/>
</dbReference>
<dbReference type="InterPro" id="IPR001304">
    <property type="entry name" value="C-type_lectin-like"/>
</dbReference>
<dbReference type="InterPro" id="IPR016186">
    <property type="entry name" value="C-type_lectin-like/link_sf"/>
</dbReference>
<protein>
    <submittedName>
        <fullName evidence="3">PLC-like protein</fullName>
    </submittedName>
</protein>
<dbReference type="InterPro" id="IPR050111">
    <property type="entry name" value="C-type_lectin/snaclec_domain"/>
</dbReference>
<dbReference type="InterPro" id="IPR018378">
    <property type="entry name" value="C-type_lectin_CS"/>
</dbReference>
<dbReference type="InterPro" id="IPR016187">
    <property type="entry name" value="CTDL_fold"/>
</dbReference>
<evidence type="ECO:0000259" key="2">
    <source>
        <dbReference type="PROSITE" id="PS50041"/>
    </source>
</evidence>